<dbReference type="PANTHER" id="PTHR33434">
    <property type="entry name" value="DEGV DOMAIN-CONTAINING PROTEIN DR_1986-RELATED"/>
    <property type="match status" value="1"/>
</dbReference>
<evidence type="ECO:0000313" key="2">
    <source>
        <dbReference type="EMBL" id="MBU5490432.1"/>
    </source>
</evidence>
<evidence type="ECO:0000256" key="1">
    <source>
        <dbReference type="ARBA" id="ARBA00023121"/>
    </source>
</evidence>
<dbReference type="EMBL" id="JAHLQI010000003">
    <property type="protein sequence ID" value="MBU5490432.1"/>
    <property type="molecule type" value="Genomic_DNA"/>
</dbReference>
<keyword evidence="3" id="KW-1185">Reference proteome</keyword>
<dbReference type="InterPro" id="IPR050270">
    <property type="entry name" value="DegV_domain_contain"/>
</dbReference>
<dbReference type="Pfam" id="PF02645">
    <property type="entry name" value="DegV"/>
    <property type="match status" value="1"/>
</dbReference>
<protein>
    <submittedName>
        <fullName evidence="2">DegV family protein</fullName>
    </submittedName>
</protein>
<reference evidence="2 3" key="1">
    <citation type="submission" date="2021-06" db="EMBL/GenBank/DDBJ databases">
        <authorList>
            <person name="Sun Q."/>
            <person name="Li D."/>
        </authorList>
    </citation>
    <scope>NUCLEOTIDE SEQUENCE [LARGE SCALE GENOMIC DNA]</scope>
    <source>
        <strain evidence="2 3">MSJd-7</strain>
    </source>
</reference>
<dbReference type="PANTHER" id="PTHR33434:SF2">
    <property type="entry name" value="FATTY ACID-BINDING PROTEIN TM_1468"/>
    <property type="match status" value="1"/>
</dbReference>
<comment type="caution">
    <text evidence="2">The sequence shown here is derived from an EMBL/GenBank/DDBJ whole genome shotgun (WGS) entry which is preliminary data.</text>
</comment>
<gene>
    <name evidence="2" type="ORF">KQI75_07345</name>
</gene>
<sequence>MSKIAILADSSCDFTPERAQKAGFSVVPLQVAFEDGSVYRDGIDLTSEEFFKKLAASKQLPKTSQPTIETWMDAMKQFADYDDIIVITVSGKVSGSLSGASMARRMLREEEEFQPNIHLIDSMTASGAVAGFALEAVRMVREGCRAQEILNRLLYLQNHLAVYFIFDSLEYLRKGGRIGKATALAGKVMGIKPLLTFFEGEPKNVDKVRGVQAGCKKLVEGFLRHAADLHHVMVISSCAPERVEMITRMLQTHISDIAITYVEIGAVIGTYVGPGGIALVYEEKEARW</sequence>
<evidence type="ECO:0000313" key="3">
    <source>
        <dbReference type="Proteomes" id="UP000783588"/>
    </source>
</evidence>
<keyword evidence="1" id="KW-0446">Lipid-binding</keyword>
<dbReference type="NCBIfam" id="TIGR00762">
    <property type="entry name" value="DegV"/>
    <property type="match status" value="1"/>
</dbReference>
<accession>A0ABS6ETA1</accession>
<dbReference type="InterPro" id="IPR003797">
    <property type="entry name" value="DegV"/>
</dbReference>
<name>A0ABS6ETA1_9FIRM</name>
<dbReference type="RefSeq" id="WP_216470088.1">
    <property type="nucleotide sequence ID" value="NZ_JAHLQI010000003.1"/>
</dbReference>
<proteinExistence type="predicted"/>
<dbReference type="PROSITE" id="PS51482">
    <property type="entry name" value="DEGV"/>
    <property type="match status" value="1"/>
</dbReference>
<dbReference type="Proteomes" id="UP000783588">
    <property type="component" value="Unassembled WGS sequence"/>
</dbReference>
<organism evidence="2 3">
    <name type="scientific">Butyricicoccus intestinisimiae</name>
    <dbReference type="NCBI Taxonomy" id="2841509"/>
    <lineage>
        <taxon>Bacteria</taxon>
        <taxon>Bacillati</taxon>
        <taxon>Bacillota</taxon>
        <taxon>Clostridia</taxon>
        <taxon>Eubacteriales</taxon>
        <taxon>Butyricicoccaceae</taxon>
        <taxon>Butyricicoccus</taxon>
    </lineage>
</organism>